<keyword evidence="1" id="KW-1133">Transmembrane helix</keyword>
<organism evidence="2 3">
    <name type="scientific">Cercopithifilaria johnstoni</name>
    <dbReference type="NCBI Taxonomy" id="2874296"/>
    <lineage>
        <taxon>Eukaryota</taxon>
        <taxon>Metazoa</taxon>
        <taxon>Ecdysozoa</taxon>
        <taxon>Nematoda</taxon>
        <taxon>Chromadorea</taxon>
        <taxon>Rhabditida</taxon>
        <taxon>Spirurina</taxon>
        <taxon>Spiruromorpha</taxon>
        <taxon>Filarioidea</taxon>
        <taxon>Onchocercidae</taxon>
        <taxon>Cercopithifilaria</taxon>
    </lineage>
</organism>
<reference evidence="2" key="1">
    <citation type="submission" date="2021-09" db="EMBL/GenBank/DDBJ databases">
        <authorList>
            <consortium name="Pathogen Informatics"/>
        </authorList>
    </citation>
    <scope>NUCLEOTIDE SEQUENCE</scope>
</reference>
<evidence type="ECO:0000256" key="1">
    <source>
        <dbReference type="SAM" id="Phobius"/>
    </source>
</evidence>
<keyword evidence="1" id="KW-0812">Transmembrane</keyword>
<dbReference type="OrthoDB" id="5856361at2759"/>
<evidence type="ECO:0000313" key="2">
    <source>
        <dbReference type="EMBL" id="CAG9537051.1"/>
    </source>
</evidence>
<feature type="transmembrane region" description="Helical" evidence="1">
    <location>
        <begin position="24"/>
        <end position="45"/>
    </location>
</feature>
<accession>A0A8J2MA49</accession>
<gene>
    <name evidence="2" type="ORF">CJOHNSTONI_LOCUS6912</name>
</gene>
<proteinExistence type="predicted"/>
<keyword evidence="1" id="KW-0472">Membrane</keyword>
<dbReference type="AlphaFoldDB" id="A0A8J2MA49"/>
<dbReference type="EMBL" id="CAKAEH010001513">
    <property type="protein sequence ID" value="CAG9537051.1"/>
    <property type="molecule type" value="Genomic_DNA"/>
</dbReference>
<name>A0A8J2MA49_9BILA</name>
<protein>
    <submittedName>
        <fullName evidence="2">Uncharacterized protein</fullName>
    </submittedName>
</protein>
<sequence length="388" mass="43668">MVLFLSSRSDVEANKLNASNPSTWLHFVVSIHAFFALSLCIFTVLGYVASIIPMTLVVLFIFQTFMAILGLTAIEQDRQDYRSLYINVNAITTGSAIIWSTFLFINMKKQPIYVPITFLIIALFSFIATILLIFFADKRIPKIFEKVICLNLSPFVKLLCGTKRMLKKANLKKNYEQLKETKEVNSNESLDGSIRSFESKAQQRDSSEMKTGVSVTESVQQHQPQNISMIRNDDYAKGSRIAAGGERNAVETIIKVDQPEKTYNERKNSATLSYVRHPLEGHCLVIGSNWREFYSVPILNACNVALCSTGRIGRNRLRRRLLIKKCRNNGNSVSLKGILEIRGGFDCRLNFGQDLSEVGVEVGQIGIKVEVRVIVLKSKLKLLKGEAK</sequence>
<keyword evidence="3" id="KW-1185">Reference proteome</keyword>
<feature type="transmembrane region" description="Helical" evidence="1">
    <location>
        <begin position="51"/>
        <end position="72"/>
    </location>
</feature>
<feature type="transmembrane region" description="Helical" evidence="1">
    <location>
        <begin position="84"/>
        <end position="106"/>
    </location>
</feature>
<dbReference type="Proteomes" id="UP000746747">
    <property type="component" value="Unassembled WGS sequence"/>
</dbReference>
<feature type="transmembrane region" description="Helical" evidence="1">
    <location>
        <begin position="112"/>
        <end position="136"/>
    </location>
</feature>
<evidence type="ECO:0000313" key="3">
    <source>
        <dbReference type="Proteomes" id="UP000746747"/>
    </source>
</evidence>
<comment type="caution">
    <text evidence="2">The sequence shown here is derived from an EMBL/GenBank/DDBJ whole genome shotgun (WGS) entry which is preliminary data.</text>
</comment>